<evidence type="ECO:0008006" key="3">
    <source>
        <dbReference type="Google" id="ProtNLM"/>
    </source>
</evidence>
<dbReference type="InterPro" id="IPR014710">
    <property type="entry name" value="RmlC-like_jellyroll"/>
</dbReference>
<dbReference type="EnsemblProtists" id="HpaT814528">
    <property type="protein sequence ID" value="HpaP814528"/>
    <property type="gene ID" value="HpaG814528"/>
</dbReference>
<dbReference type="HOGENOM" id="CLU_1228923_0_0_1"/>
<dbReference type="AlphaFoldDB" id="M4C5Z9"/>
<keyword evidence="2" id="KW-1185">Reference proteome</keyword>
<name>M4C5Z9_HYAAE</name>
<proteinExistence type="predicted"/>
<dbReference type="Gene3D" id="2.60.120.10">
    <property type="entry name" value="Jelly Rolls"/>
    <property type="match status" value="1"/>
</dbReference>
<protein>
    <recommendedName>
        <fullName evidence="3">Cupin 2 conserved barrel domain-containing protein</fullName>
    </recommendedName>
</protein>
<reference evidence="1" key="2">
    <citation type="submission" date="2015-06" db="UniProtKB">
        <authorList>
            <consortium name="EnsemblProtists"/>
        </authorList>
    </citation>
    <scope>IDENTIFICATION</scope>
    <source>
        <strain evidence="1">Emoy2</strain>
    </source>
</reference>
<dbReference type="Proteomes" id="UP000011713">
    <property type="component" value="Unassembled WGS sequence"/>
</dbReference>
<reference evidence="2" key="1">
    <citation type="journal article" date="2010" name="Science">
        <title>Signatures of adaptation to obligate biotrophy in the Hyaloperonospora arabidopsidis genome.</title>
        <authorList>
            <person name="Baxter L."/>
            <person name="Tripathy S."/>
            <person name="Ishaque N."/>
            <person name="Boot N."/>
            <person name="Cabral A."/>
            <person name="Kemen E."/>
            <person name="Thines M."/>
            <person name="Ah-Fong A."/>
            <person name="Anderson R."/>
            <person name="Badejoko W."/>
            <person name="Bittner-Eddy P."/>
            <person name="Boore J.L."/>
            <person name="Chibucos M.C."/>
            <person name="Coates M."/>
            <person name="Dehal P."/>
            <person name="Delehaunty K."/>
            <person name="Dong S."/>
            <person name="Downton P."/>
            <person name="Dumas B."/>
            <person name="Fabro G."/>
            <person name="Fronick C."/>
            <person name="Fuerstenberg S.I."/>
            <person name="Fulton L."/>
            <person name="Gaulin E."/>
            <person name="Govers F."/>
            <person name="Hughes L."/>
            <person name="Humphray S."/>
            <person name="Jiang R.H."/>
            <person name="Judelson H."/>
            <person name="Kamoun S."/>
            <person name="Kyung K."/>
            <person name="Meijer H."/>
            <person name="Minx P."/>
            <person name="Morris P."/>
            <person name="Nelson J."/>
            <person name="Phuntumart V."/>
            <person name="Qutob D."/>
            <person name="Rehmany A."/>
            <person name="Rougon-Cardoso A."/>
            <person name="Ryden P."/>
            <person name="Torto-Alalibo T."/>
            <person name="Studholme D."/>
            <person name="Wang Y."/>
            <person name="Win J."/>
            <person name="Wood J."/>
            <person name="Clifton S.W."/>
            <person name="Rogers J."/>
            <person name="Van den Ackerveken G."/>
            <person name="Jones J.D."/>
            <person name="McDowell J.M."/>
            <person name="Beynon J."/>
            <person name="Tyler B.M."/>
        </authorList>
    </citation>
    <scope>NUCLEOTIDE SEQUENCE [LARGE SCALE GENOMIC DNA]</scope>
    <source>
        <strain evidence="2">Emoy2</strain>
    </source>
</reference>
<dbReference type="SUPFAM" id="SSF51182">
    <property type="entry name" value="RmlC-like cupins"/>
    <property type="match status" value="1"/>
</dbReference>
<dbReference type="EMBL" id="JH598539">
    <property type="status" value="NOT_ANNOTATED_CDS"/>
    <property type="molecule type" value="Genomic_DNA"/>
</dbReference>
<dbReference type="InterPro" id="IPR011051">
    <property type="entry name" value="RmlC_Cupin_sf"/>
</dbReference>
<evidence type="ECO:0000313" key="1">
    <source>
        <dbReference type="EnsemblProtists" id="HpaP814528"/>
    </source>
</evidence>
<evidence type="ECO:0000313" key="2">
    <source>
        <dbReference type="Proteomes" id="UP000011713"/>
    </source>
</evidence>
<accession>M4C5Z9</accession>
<dbReference type="VEuPathDB" id="FungiDB:HpaG814528"/>
<dbReference type="InParanoid" id="M4C5Z9"/>
<organism evidence="1 2">
    <name type="scientific">Hyaloperonospora arabidopsidis (strain Emoy2)</name>
    <name type="common">Downy mildew agent</name>
    <name type="synonym">Peronospora arabidopsidis</name>
    <dbReference type="NCBI Taxonomy" id="559515"/>
    <lineage>
        <taxon>Eukaryota</taxon>
        <taxon>Sar</taxon>
        <taxon>Stramenopiles</taxon>
        <taxon>Oomycota</taxon>
        <taxon>Peronosporomycetes</taxon>
        <taxon>Peronosporales</taxon>
        <taxon>Peronosporaceae</taxon>
        <taxon>Hyaloperonospora</taxon>
    </lineage>
</organism>
<sequence length="223" mass="25023">MEKFVLRVFEDRLPPAQAPVYLPALARAIYAVEGELHVEHATGSQHQQAQSAWLGDSAVTLLSGPAPVRIWRWELLRESTRSPGELRSAPGTESVCKMEETIELDPHQSWLMRCDRVAFPPGGVAHTHVHQGPGIRICLYGEITIETLGQTHVHAAGDPWLELGYAPVFAPTTELEPTAFIRCFLLPRHCRGRSSIRYVHPEDNSKQKPQEYHVFGEHFVTLP</sequence>